<evidence type="ECO:0000313" key="2">
    <source>
        <dbReference type="EMBL" id="TMS32940.1"/>
    </source>
</evidence>
<comment type="caution">
    <text evidence="2">The sequence shown here is derived from an EMBL/GenBank/DDBJ whole genome shotgun (WGS) entry which is preliminary data.</text>
</comment>
<proteinExistence type="predicted"/>
<feature type="signal peptide" evidence="1">
    <location>
        <begin position="1"/>
        <end position="17"/>
    </location>
</feature>
<feature type="chain" id="PRO_5020514343" evidence="1">
    <location>
        <begin position="18"/>
        <end position="83"/>
    </location>
</feature>
<protein>
    <submittedName>
        <fullName evidence="2">Uncharacterized protein</fullName>
    </submittedName>
</protein>
<accession>A0A4U8UIZ5</accession>
<organism evidence="2 3">
    <name type="scientific">Steinernema carpocapsae</name>
    <name type="common">Entomopathogenic nematode</name>
    <dbReference type="NCBI Taxonomy" id="34508"/>
    <lineage>
        <taxon>Eukaryota</taxon>
        <taxon>Metazoa</taxon>
        <taxon>Ecdysozoa</taxon>
        <taxon>Nematoda</taxon>
        <taxon>Chromadorea</taxon>
        <taxon>Rhabditida</taxon>
        <taxon>Tylenchina</taxon>
        <taxon>Panagrolaimomorpha</taxon>
        <taxon>Strongyloidoidea</taxon>
        <taxon>Steinernematidae</taxon>
        <taxon>Steinernema</taxon>
    </lineage>
</organism>
<name>A0A4U8UIZ5_STECR</name>
<reference evidence="2 3" key="1">
    <citation type="journal article" date="2015" name="Genome Biol.">
        <title>Comparative genomics of Steinernema reveals deeply conserved gene regulatory networks.</title>
        <authorList>
            <person name="Dillman A.R."/>
            <person name="Macchietto M."/>
            <person name="Porter C.F."/>
            <person name="Rogers A."/>
            <person name="Williams B."/>
            <person name="Antoshechkin I."/>
            <person name="Lee M.M."/>
            <person name="Goodwin Z."/>
            <person name="Lu X."/>
            <person name="Lewis E.E."/>
            <person name="Goodrich-Blair H."/>
            <person name="Stock S.P."/>
            <person name="Adams B.J."/>
            <person name="Sternberg P.W."/>
            <person name="Mortazavi A."/>
        </authorList>
    </citation>
    <scope>NUCLEOTIDE SEQUENCE [LARGE SCALE GENOMIC DNA]</scope>
    <source>
        <strain evidence="2 3">ALL</strain>
    </source>
</reference>
<dbReference type="Proteomes" id="UP000298663">
    <property type="component" value="Unassembled WGS sequence"/>
</dbReference>
<evidence type="ECO:0000256" key="1">
    <source>
        <dbReference type="SAM" id="SignalP"/>
    </source>
</evidence>
<gene>
    <name evidence="2" type="ORF">L596_000728</name>
</gene>
<dbReference type="EMBL" id="AZBU02000001">
    <property type="protein sequence ID" value="TMS32940.1"/>
    <property type="molecule type" value="Genomic_DNA"/>
</dbReference>
<keyword evidence="1" id="KW-0732">Signal</keyword>
<reference evidence="2 3" key="2">
    <citation type="journal article" date="2019" name="G3 (Bethesda)">
        <title>Hybrid Assembly of the Genome of the Entomopathogenic Nematode Steinernema carpocapsae Identifies the X-Chromosome.</title>
        <authorList>
            <person name="Serra L."/>
            <person name="Macchietto M."/>
            <person name="Macias-Munoz A."/>
            <person name="McGill C.J."/>
            <person name="Rodriguez I.M."/>
            <person name="Rodriguez B."/>
            <person name="Murad R."/>
            <person name="Mortazavi A."/>
        </authorList>
    </citation>
    <scope>NUCLEOTIDE SEQUENCE [LARGE SCALE GENOMIC DNA]</scope>
    <source>
        <strain evidence="2 3">ALL</strain>
    </source>
</reference>
<evidence type="ECO:0000313" key="3">
    <source>
        <dbReference type="Proteomes" id="UP000298663"/>
    </source>
</evidence>
<dbReference type="AlphaFoldDB" id="A0A4U8UIZ5"/>
<keyword evidence="3" id="KW-1185">Reference proteome</keyword>
<sequence length="83" mass="9539">MRCLFAVLFIIVVAATATSSRYHVSLWDKQSDPPPGYVFKHMTVYSNGQIILTYGLPFTFEENPKTANDLDEDLVRLIFKRLQ</sequence>